<feature type="coiled-coil region" evidence="1">
    <location>
        <begin position="29"/>
        <end position="91"/>
    </location>
</feature>
<sequence>MDDLRKQDFPLNDALQELLQQGAARARQLGDAQRELDTLQASLLQLEQSGESAGSQVKLQEKTLAALDCDTEQLQRSVLRLEAQIHSLLLENLELRSWTEEQQQRRRSQQTEFSSYRSRVTEHRTAVCLQESRAHLHQELQQKQQEASGLRLTLEELQTDLQKPVRQTQKEIDVLKASILAARQTVMEREAHLENEQHTQTRLRREIEIQERRCEAILKRLRSQLKKAQSGHLQLRSDVTHLQTRLDELRGQLDRDGR</sequence>
<dbReference type="AlphaFoldDB" id="A0A7J6D0C7"/>
<accession>A0A7J6D0C7</accession>
<feature type="coiled-coil region" evidence="1">
    <location>
        <begin position="126"/>
        <end position="160"/>
    </location>
</feature>
<dbReference type="EMBL" id="JAAMOB010000006">
    <property type="protein sequence ID" value="KAF4112676.1"/>
    <property type="molecule type" value="Genomic_DNA"/>
</dbReference>
<evidence type="ECO:0000256" key="1">
    <source>
        <dbReference type="SAM" id="Coils"/>
    </source>
</evidence>
<reference evidence="2 3" key="1">
    <citation type="submission" date="2020-04" db="EMBL/GenBank/DDBJ databases">
        <title>Chromosome-level genome assembly of a cyprinid fish Onychostoma macrolepis by integration of Nanopore Sequencing, Bionano and Hi-C technology.</title>
        <authorList>
            <person name="Wang D."/>
        </authorList>
    </citation>
    <scope>NUCLEOTIDE SEQUENCE [LARGE SCALE GENOMIC DNA]</scope>
    <source>
        <strain evidence="2">SWU-2019</strain>
        <tissue evidence="2">Muscle</tissue>
    </source>
</reference>
<evidence type="ECO:0000313" key="3">
    <source>
        <dbReference type="Proteomes" id="UP000579812"/>
    </source>
</evidence>
<dbReference type="Proteomes" id="UP000579812">
    <property type="component" value="Unassembled WGS sequence"/>
</dbReference>
<comment type="caution">
    <text evidence="2">The sequence shown here is derived from an EMBL/GenBank/DDBJ whole genome shotgun (WGS) entry which is preliminary data.</text>
</comment>
<feature type="coiled-coil region" evidence="1">
    <location>
        <begin position="193"/>
        <end position="238"/>
    </location>
</feature>
<organism evidence="2 3">
    <name type="scientific">Onychostoma macrolepis</name>
    <dbReference type="NCBI Taxonomy" id="369639"/>
    <lineage>
        <taxon>Eukaryota</taxon>
        <taxon>Metazoa</taxon>
        <taxon>Chordata</taxon>
        <taxon>Craniata</taxon>
        <taxon>Vertebrata</taxon>
        <taxon>Euteleostomi</taxon>
        <taxon>Actinopterygii</taxon>
        <taxon>Neopterygii</taxon>
        <taxon>Teleostei</taxon>
        <taxon>Ostariophysi</taxon>
        <taxon>Cypriniformes</taxon>
        <taxon>Cyprinidae</taxon>
        <taxon>Acrossocheilinae</taxon>
        <taxon>Onychostoma</taxon>
    </lineage>
</organism>
<keyword evidence="3" id="KW-1185">Reference proteome</keyword>
<keyword evidence="1" id="KW-0175">Coiled coil</keyword>
<evidence type="ECO:0000313" key="2">
    <source>
        <dbReference type="EMBL" id="KAF4112676.1"/>
    </source>
</evidence>
<gene>
    <name evidence="2" type="ORF">G5714_007471</name>
</gene>
<proteinExistence type="predicted"/>
<name>A0A7J6D0C7_9TELE</name>
<protein>
    <submittedName>
        <fullName evidence="2">Uncharacterized protein</fullName>
    </submittedName>
</protein>